<keyword evidence="3" id="KW-1185">Reference proteome</keyword>
<evidence type="ECO:0000313" key="3">
    <source>
        <dbReference type="Proteomes" id="UP001225596"/>
    </source>
</evidence>
<keyword evidence="1" id="KW-0732">Signal</keyword>
<dbReference type="EMBL" id="JAUYVH010000001">
    <property type="protein sequence ID" value="MDQ9169465.1"/>
    <property type="molecule type" value="Genomic_DNA"/>
</dbReference>
<organism evidence="2 3">
    <name type="scientific">Keguizhuia sedimenti</name>
    <dbReference type="NCBI Taxonomy" id="3064264"/>
    <lineage>
        <taxon>Bacteria</taxon>
        <taxon>Pseudomonadati</taxon>
        <taxon>Pseudomonadota</taxon>
        <taxon>Betaproteobacteria</taxon>
        <taxon>Burkholderiales</taxon>
        <taxon>Oxalobacteraceae</taxon>
        <taxon>Keguizhuia</taxon>
    </lineage>
</organism>
<comment type="caution">
    <text evidence="2">The sequence shown here is derived from an EMBL/GenBank/DDBJ whole genome shotgun (WGS) entry which is preliminary data.</text>
</comment>
<evidence type="ECO:0000256" key="1">
    <source>
        <dbReference type="SAM" id="SignalP"/>
    </source>
</evidence>
<accession>A0ABU1BKD6</accession>
<sequence length="150" mass="16575">MRYLIARFSLAVLLVGVGASANSQVLKNLGAAPIIAGVQLQCEGANSYVAHISDIALGRPGKMYFRPDYFSLPPYMQWFIYAHECAHQLVGSSEAAADCWAMKLGRNQGFFPLQAVQQICSYTFSSPGDWTHFPSPIRCQQMKLCYSSMP</sequence>
<gene>
    <name evidence="2" type="ORF">Q8A64_03460</name>
</gene>
<reference evidence="2 3" key="1">
    <citation type="submission" date="2023-08" db="EMBL/GenBank/DDBJ databases">
        <title>Oxalobacteraceae gen .nov., isolated from river sludge outside the plant.</title>
        <authorList>
            <person name="Zhao S.Y."/>
        </authorList>
    </citation>
    <scope>NUCLEOTIDE SEQUENCE [LARGE SCALE GENOMIC DNA]</scope>
    <source>
        <strain evidence="2 3">R-40</strain>
    </source>
</reference>
<feature type="chain" id="PRO_5046392155" evidence="1">
    <location>
        <begin position="22"/>
        <end position="150"/>
    </location>
</feature>
<proteinExistence type="predicted"/>
<protein>
    <submittedName>
        <fullName evidence="2">Uncharacterized protein</fullName>
    </submittedName>
</protein>
<evidence type="ECO:0000313" key="2">
    <source>
        <dbReference type="EMBL" id="MDQ9169465.1"/>
    </source>
</evidence>
<feature type="signal peptide" evidence="1">
    <location>
        <begin position="1"/>
        <end position="21"/>
    </location>
</feature>
<dbReference type="RefSeq" id="WP_338435366.1">
    <property type="nucleotide sequence ID" value="NZ_JAUYVH010000001.1"/>
</dbReference>
<dbReference type="Proteomes" id="UP001225596">
    <property type="component" value="Unassembled WGS sequence"/>
</dbReference>
<name>A0ABU1BKD6_9BURK</name>